<dbReference type="EMBL" id="VTWU01000003">
    <property type="protein sequence ID" value="KAA9332943.1"/>
    <property type="molecule type" value="Genomic_DNA"/>
</dbReference>
<dbReference type="Pfam" id="PF03009">
    <property type="entry name" value="GDPD"/>
    <property type="match status" value="1"/>
</dbReference>
<dbReference type="Proteomes" id="UP000326380">
    <property type="component" value="Unassembled WGS sequence"/>
</dbReference>
<accession>A0A7L4ZZL8</accession>
<dbReference type="InterPro" id="IPR017946">
    <property type="entry name" value="PLC-like_Pdiesterase_TIM-brl"/>
</dbReference>
<gene>
    <name evidence="1" type="ORF">F0P96_08110</name>
</gene>
<proteinExistence type="predicted"/>
<dbReference type="GO" id="GO:0006629">
    <property type="term" value="P:lipid metabolic process"/>
    <property type="evidence" value="ECO:0007669"/>
    <property type="project" value="InterPro"/>
</dbReference>
<sequence>MRNRPLIFGHRGCRGLRPENTLPAFLHALDWAVDGLELDVVLSADGQVVVSHEPWLNHLICTGPAGQLLTAEEGHDFNLYQQYYELIQRCDCGLLQHPLFPDQRSQPAYKPLLREVFAAVDAYARVQGLPLPRFSIELKSSPAGDGLYHPTPDAFFAAVLRVVLQAQMLSRTTWLSFDHRVLQAAHIMVPGTPTCLLTEDDLPLPEHLRRLGFQPTFLGPSYTLLTDDLLWSCGQARLPIIAWTVNTEADLLRLATLGVHGLTTDYPNRAATVFNL</sequence>
<evidence type="ECO:0000313" key="1">
    <source>
        <dbReference type="EMBL" id="KAA9332943.1"/>
    </source>
</evidence>
<dbReference type="PANTHER" id="PTHR46211">
    <property type="entry name" value="GLYCEROPHOSPHORYL DIESTER PHOSPHODIESTERASE"/>
    <property type="match status" value="1"/>
</dbReference>
<evidence type="ECO:0000313" key="2">
    <source>
        <dbReference type="Proteomes" id="UP000326380"/>
    </source>
</evidence>
<reference evidence="1 2" key="1">
    <citation type="submission" date="2019-09" db="EMBL/GenBank/DDBJ databases">
        <title>Genome sequence of Hymenobacter sp. M3.</title>
        <authorList>
            <person name="Srinivasan S."/>
        </authorList>
    </citation>
    <scope>NUCLEOTIDE SEQUENCE [LARGE SCALE GENOMIC DNA]</scope>
    <source>
        <strain evidence="1 2">M3</strain>
    </source>
</reference>
<name>A0A7L4ZZL8_9BACT</name>
<dbReference type="SUPFAM" id="SSF51695">
    <property type="entry name" value="PLC-like phosphodiesterases"/>
    <property type="match status" value="1"/>
</dbReference>
<organism evidence="1 2">
    <name type="scientific">Hymenobacter busanensis</name>
    <dbReference type="NCBI Taxonomy" id="2607656"/>
    <lineage>
        <taxon>Bacteria</taxon>
        <taxon>Pseudomonadati</taxon>
        <taxon>Bacteroidota</taxon>
        <taxon>Cytophagia</taxon>
        <taxon>Cytophagales</taxon>
        <taxon>Hymenobacteraceae</taxon>
        <taxon>Hymenobacter</taxon>
    </lineage>
</organism>
<dbReference type="RefSeq" id="WP_151078364.1">
    <property type="nucleotide sequence ID" value="NZ_CP047647.1"/>
</dbReference>
<dbReference type="PROSITE" id="PS51704">
    <property type="entry name" value="GP_PDE"/>
    <property type="match status" value="1"/>
</dbReference>
<keyword evidence="2" id="KW-1185">Reference proteome</keyword>
<dbReference type="InterPro" id="IPR030395">
    <property type="entry name" value="GP_PDE_dom"/>
</dbReference>
<comment type="caution">
    <text evidence="1">The sequence shown here is derived from an EMBL/GenBank/DDBJ whole genome shotgun (WGS) entry which is preliminary data.</text>
</comment>
<protein>
    <submittedName>
        <fullName evidence="1">Glycerophosphodiester phosphodiesterase</fullName>
    </submittedName>
</protein>
<dbReference type="GO" id="GO:0008081">
    <property type="term" value="F:phosphoric diester hydrolase activity"/>
    <property type="evidence" value="ECO:0007669"/>
    <property type="project" value="InterPro"/>
</dbReference>
<dbReference type="AlphaFoldDB" id="A0A7L4ZZL8"/>
<dbReference type="PANTHER" id="PTHR46211:SF14">
    <property type="entry name" value="GLYCEROPHOSPHODIESTER PHOSPHODIESTERASE"/>
    <property type="match status" value="1"/>
</dbReference>
<dbReference type="Gene3D" id="3.20.20.190">
    <property type="entry name" value="Phosphatidylinositol (PI) phosphodiesterase"/>
    <property type="match status" value="1"/>
</dbReference>